<dbReference type="InParanoid" id="B9THN5"/>
<name>B9THN5_RICCO</name>
<dbReference type="PANTHER" id="PTHR40763">
    <property type="entry name" value="MEMBRANE PROTEIN-RELATED"/>
    <property type="match status" value="1"/>
</dbReference>
<keyword evidence="2" id="KW-1185">Reference proteome</keyword>
<evidence type="ECO:0000313" key="1">
    <source>
        <dbReference type="EMBL" id="EEF24629.1"/>
    </source>
</evidence>
<reference evidence="2" key="1">
    <citation type="journal article" date="2010" name="Nat. Biotechnol.">
        <title>Draft genome sequence of the oilseed species Ricinus communis.</title>
        <authorList>
            <person name="Chan A.P."/>
            <person name="Crabtree J."/>
            <person name="Zhao Q."/>
            <person name="Lorenzi H."/>
            <person name="Orvis J."/>
            <person name="Puiu D."/>
            <person name="Melake-Berhan A."/>
            <person name="Jones K.M."/>
            <person name="Redman J."/>
            <person name="Chen G."/>
            <person name="Cahoon E.B."/>
            <person name="Gedil M."/>
            <person name="Stanke M."/>
            <person name="Haas B.J."/>
            <person name="Wortman J.R."/>
            <person name="Fraser-Liggett C.M."/>
            <person name="Ravel J."/>
            <person name="Rabinowicz P.D."/>
        </authorList>
    </citation>
    <scope>NUCLEOTIDE SEQUENCE [LARGE SCALE GENOMIC DNA]</scope>
    <source>
        <strain evidence="2">cv. Hale</strain>
    </source>
</reference>
<proteinExistence type="predicted"/>
<organism evidence="1 2">
    <name type="scientific">Ricinus communis</name>
    <name type="common">Castor bean</name>
    <dbReference type="NCBI Taxonomy" id="3988"/>
    <lineage>
        <taxon>Eukaryota</taxon>
        <taxon>Viridiplantae</taxon>
        <taxon>Streptophyta</taxon>
        <taxon>Embryophyta</taxon>
        <taxon>Tracheophyta</taxon>
        <taxon>Spermatophyta</taxon>
        <taxon>Magnoliopsida</taxon>
        <taxon>eudicotyledons</taxon>
        <taxon>Gunneridae</taxon>
        <taxon>Pentapetalae</taxon>
        <taxon>rosids</taxon>
        <taxon>fabids</taxon>
        <taxon>Malpighiales</taxon>
        <taxon>Euphorbiaceae</taxon>
        <taxon>Acalyphoideae</taxon>
        <taxon>Acalypheae</taxon>
        <taxon>Ricinus</taxon>
    </lineage>
</organism>
<gene>
    <name evidence="1" type="ORF">RCOM_1782030</name>
</gene>
<dbReference type="AlphaFoldDB" id="B9THN5"/>
<dbReference type="Proteomes" id="UP000008311">
    <property type="component" value="Unassembled WGS sequence"/>
</dbReference>
<evidence type="ECO:0000313" key="2">
    <source>
        <dbReference type="Proteomes" id="UP000008311"/>
    </source>
</evidence>
<dbReference type="PANTHER" id="PTHR40763:SF5">
    <property type="entry name" value="MEMBRANE PROTEIN"/>
    <property type="match status" value="1"/>
</dbReference>
<dbReference type="EMBL" id="EQ981703">
    <property type="protein sequence ID" value="EEF24629.1"/>
    <property type="molecule type" value="Genomic_DNA"/>
</dbReference>
<protein>
    <submittedName>
        <fullName evidence="1">Uncharacterized protein</fullName>
    </submittedName>
</protein>
<sequence>MGGFKRRIITPDFRGGEVTSIMGGCDLDLRQSDLTGDAVVTVYALFGGITIKVPVDWTVILEGTPIMGGFEEKTVPPAANGKRLICATDAGAVVHPARSGHLPAGVAVPRLCAGRGDPRRQRHTAGQCDAVRGAAQSGVCVRGWPQAGTDRAGADVGGRGVRLPLADHRQFVEWHVRGAGRGVERHRHHAAVVGADRGTGCAAVRLCGG</sequence>
<accession>B9THN5</accession>
<feature type="non-terminal residue" evidence="1">
    <location>
        <position position="209"/>
    </location>
</feature>